<feature type="region of interest" description="Disordered" evidence="2">
    <location>
        <begin position="314"/>
        <end position="461"/>
    </location>
</feature>
<accession>A0AAF0DBT7</accession>
<feature type="compositionally biased region" description="Basic and acidic residues" evidence="2">
    <location>
        <begin position="375"/>
        <end position="392"/>
    </location>
</feature>
<dbReference type="GO" id="GO:0007165">
    <property type="term" value="P:signal transduction"/>
    <property type="evidence" value="ECO:0007669"/>
    <property type="project" value="TreeGrafter"/>
</dbReference>
<dbReference type="SUPFAM" id="SSF81296">
    <property type="entry name" value="E set domains"/>
    <property type="match status" value="1"/>
</dbReference>
<feature type="compositionally biased region" description="Low complexity" evidence="2">
    <location>
        <begin position="408"/>
        <end position="420"/>
    </location>
</feature>
<dbReference type="EMBL" id="CP120627">
    <property type="protein sequence ID" value="WEW55353.1"/>
    <property type="molecule type" value="Genomic_DNA"/>
</dbReference>
<gene>
    <name evidence="4" type="primary">CRP1</name>
    <name evidence="4" type="ORF">PRK78_000783</name>
</gene>
<feature type="compositionally biased region" description="Basic and acidic residues" evidence="2">
    <location>
        <begin position="127"/>
        <end position="142"/>
    </location>
</feature>
<keyword evidence="5" id="KW-1185">Reference proteome</keyword>
<dbReference type="InterPro" id="IPR013783">
    <property type="entry name" value="Ig-like_fold"/>
</dbReference>
<dbReference type="PANTHER" id="PTHR10343:SF81">
    <property type="entry name" value="CRUCIFORM DNA-RECOGNIZING PROTEIN 1-RELATED"/>
    <property type="match status" value="1"/>
</dbReference>
<feature type="compositionally biased region" description="Basic and acidic residues" evidence="2">
    <location>
        <begin position="332"/>
        <end position="353"/>
    </location>
</feature>
<dbReference type="Gene3D" id="2.60.40.10">
    <property type="entry name" value="Immunoglobulins"/>
    <property type="match status" value="1"/>
</dbReference>
<dbReference type="InterPro" id="IPR032640">
    <property type="entry name" value="AMPK1_CBM"/>
</dbReference>
<evidence type="ECO:0000259" key="3">
    <source>
        <dbReference type="Pfam" id="PF16561"/>
    </source>
</evidence>
<dbReference type="InterPro" id="IPR014756">
    <property type="entry name" value="Ig_E-set"/>
</dbReference>
<protein>
    <submittedName>
        <fullName evidence="4">Cruciform DNA binding protein</fullName>
    </submittedName>
</protein>
<sequence length="461" mass="48385">MGLYTFKWAHPANEVYVTGTFDNWSKSIKLEKSVHGDFRKEIDLPETNERILYKFIVDGTWTTDHTAPQEDDGHHNINNVLQPGHVQPLHPSTANSTSAIAGTGGTAAMSGVTPEATTAGLAGNVPKEPKEASESALRKVAESDANGPAPFTLSTLDPESTTAQLAKDVPLEPKSRDTPGGFPETPGMEDPVSINPFPATDGIGNPIHLQPGEKVPNPSSITDNTVNSGVTTDKAGYERDASDPAMAALAATQGTIGTQPVQVNPPTTGGAPFIQSAAPASTTSALAANVPLEKFKTTNAEGVHEAVSDVPEVVRKSLSEAHMDPEAASNREAVEEKREVEQELLRDIKRDESAGEPAPVVTAATSTSAPAATEPRAKKEAGDVSPKTKEPAEGNNAATPQQPPPTAGPTETGASGTTGPQQAQAQPSATETHQPPTETPKEKKKKHRVSGFFSKLKEKLK</sequence>
<dbReference type="GO" id="GO:0005634">
    <property type="term" value="C:nucleus"/>
    <property type="evidence" value="ECO:0007669"/>
    <property type="project" value="TreeGrafter"/>
</dbReference>
<evidence type="ECO:0000256" key="1">
    <source>
        <dbReference type="ARBA" id="ARBA00038216"/>
    </source>
</evidence>
<feature type="compositionally biased region" description="Polar residues" evidence="2">
    <location>
        <begin position="217"/>
        <end position="231"/>
    </location>
</feature>
<dbReference type="AlphaFoldDB" id="A0AAF0DBT7"/>
<dbReference type="PANTHER" id="PTHR10343">
    <property type="entry name" value="5'-AMP-ACTIVATED PROTEIN KINASE , BETA SUBUNIT"/>
    <property type="match status" value="1"/>
</dbReference>
<feature type="compositionally biased region" description="Polar residues" evidence="2">
    <location>
        <begin position="152"/>
        <end position="164"/>
    </location>
</feature>
<feature type="region of interest" description="Disordered" evidence="2">
    <location>
        <begin position="117"/>
        <end position="242"/>
    </location>
</feature>
<feature type="compositionally biased region" description="Low complexity" evidence="2">
    <location>
        <begin position="356"/>
        <end position="374"/>
    </location>
</feature>
<feature type="domain" description="AMP-activated protein kinase glycogen-binding" evidence="3">
    <location>
        <begin position="5"/>
        <end position="82"/>
    </location>
</feature>
<reference evidence="4" key="1">
    <citation type="submission" date="2023-03" db="EMBL/GenBank/DDBJ databases">
        <title>Emydomyces testavorans Genome Sequence.</title>
        <authorList>
            <person name="Hoyer L."/>
        </authorList>
    </citation>
    <scope>NUCLEOTIDE SEQUENCE</scope>
    <source>
        <strain evidence="4">16-2883</strain>
    </source>
</reference>
<evidence type="ECO:0000313" key="5">
    <source>
        <dbReference type="Proteomes" id="UP001219355"/>
    </source>
</evidence>
<dbReference type="InterPro" id="IPR050827">
    <property type="entry name" value="CRP1_MDG1_kinase"/>
</dbReference>
<dbReference type="GO" id="GO:0005737">
    <property type="term" value="C:cytoplasm"/>
    <property type="evidence" value="ECO:0007669"/>
    <property type="project" value="TreeGrafter"/>
</dbReference>
<evidence type="ECO:0000256" key="2">
    <source>
        <dbReference type="SAM" id="MobiDB-lite"/>
    </source>
</evidence>
<feature type="compositionally biased region" description="Basic and acidic residues" evidence="2">
    <location>
        <begin position="314"/>
        <end position="325"/>
    </location>
</feature>
<evidence type="ECO:0000313" key="4">
    <source>
        <dbReference type="EMBL" id="WEW55353.1"/>
    </source>
</evidence>
<dbReference type="Pfam" id="PF16561">
    <property type="entry name" value="AMPK1_CBM"/>
    <property type="match status" value="1"/>
</dbReference>
<comment type="similarity">
    <text evidence="1">Belongs to the CRP1/MDG1 family.</text>
</comment>
<dbReference type="GO" id="GO:0019901">
    <property type="term" value="F:protein kinase binding"/>
    <property type="evidence" value="ECO:0007669"/>
    <property type="project" value="TreeGrafter"/>
</dbReference>
<name>A0AAF0DBT7_9EURO</name>
<proteinExistence type="inferred from homology"/>
<dbReference type="CDD" id="cd02859">
    <property type="entry name" value="E_set_AMPKbeta_like_N"/>
    <property type="match status" value="1"/>
</dbReference>
<dbReference type="Proteomes" id="UP001219355">
    <property type="component" value="Chromosome 1"/>
</dbReference>
<dbReference type="GO" id="GO:0031588">
    <property type="term" value="C:nucleotide-activated protein kinase complex"/>
    <property type="evidence" value="ECO:0007669"/>
    <property type="project" value="TreeGrafter"/>
</dbReference>
<organism evidence="4 5">
    <name type="scientific">Emydomyces testavorans</name>
    <dbReference type="NCBI Taxonomy" id="2070801"/>
    <lineage>
        <taxon>Eukaryota</taxon>
        <taxon>Fungi</taxon>
        <taxon>Dikarya</taxon>
        <taxon>Ascomycota</taxon>
        <taxon>Pezizomycotina</taxon>
        <taxon>Eurotiomycetes</taxon>
        <taxon>Eurotiomycetidae</taxon>
        <taxon>Onygenales</taxon>
        <taxon>Nannizziopsiaceae</taxon>
        <taxon>Emydomyces</taxon>
    </lineage>
</organism>